<proteinExistence type="predicted"/>
<sequence>MLRSTPSRHAQPALVALAATSAVALSACSAFAAPQTLGDTVDLDGEAPAVALTVTAATAHDAAELGLAGLLGTDLDGVPWLVDYRVDLEPGAREGLSFEDAPALNADAWEGRTSSTLTLAAASVGGWSAADCPGVVDDPAADALVSCHVFVVPEGQTLDSVSVEGAGTWDLSAG</sequence>
<evidence type="ECO:0000313" key="3">
    <source>
        <dbReference type="Proteomes" id="UP000245166"/>
    </source>
</evidence>
<evidence type="ECO:0000256" key="1">
    <source>
        <dbReference type="SAM" id="SignalP"/>
    </source>
</evidence>
<keyword evidence="1" id="KW-0732">Signal</keyword>
<feature type="signal peptide" evidence="1">
    <location>
        <begin position="1"/>
        <end position="32"/>
    </location>
</feature>
<reference evidence="2 3" key="1">
    <citation type="submission" date="2018-03" db="EMBL/GenBank/DDBJ databases">
        <title>Genome assembly of novel Miniimonas species PCH200.</title>
        <authorList>
            <person name="Thakur V."/>
            <person name="Kumar V."/>
            <person name="Singh D."/>
        </authorList>
    </citation>
    <scope>NUCLEOTIDE SEQUENCE [LARGE SCALE GENOMIC DNA]</scope>
    <source>
        <strain evidence="2 3">PCH200</strain>
    </source>
</reference>
<dbReference type="PROSITE" id="PS51257">
    <property type="entry name" value="PROKAR_LIPOPROTEIN"/>
    <property type="match status" value="1"/>
</dbReference>
<gene>
    <name evidence="2" type="ORF">C8046_11945</name>
</gene>
<keyword evidence="3" id="KW-1185">Reference proteome</keyword>
<dbReference type="EMBL" id="PYHR01000002">
    <property type="protein sequence ID" value="PWD51261.1"/>
    <property type="molecule type" value="Genomic_DNA"/>
</dbReference>
<organism evidence="2 3">
    <name type="scientific">Serinibacter arcticus</name>
    <dbReference type="NCBI Taxonomy" id="1655435"/>
    <lineage>
        <taxon>Bacteria</taxon>
        <taxon>Bacillati</taxon>
        <taxon>Actinomycetota</taxon>
        <taxon>Actinomycetes</taxon>
        <taxon>Micrococcales</taxon>
        <taxon>Beutenbergiaceae</taxon>
        <taxon>Serinibacter</taxon>
    </lineage>
</organism>
<protein>
    <recommendedName>
        <fullName evidence="4">Secreted protein</fullName>
    </recommendedName>
</protein>
<dbReference type="Proteomes" id="UP000245166">
    <property type="component" value="Unassembled WGS sequence"/>
</dbReference>
<dbReference type="RefSeq" id="WP_109229642.1">
    <property type="nucleotide sequence ID" value="NZ_PYHR01000002.1"/>
</dbReference>
<comment type="caution">
    <text evidence="2">The sequence shown here is derived from an EMBL/GenBank/DDBJ whole genome shotgun (WGS) entry which is preliminary data.</text>
</comment>
<name>A0A2U1ZWB3_9MICO</name>
<evidence type="ECO:0008006" key="4">
    <source>
        <dbReference type="Google" id="ProtNLM"/>
    </source>
</evidence>
<feature type="chain" id="PRO_5015626437" description="Secreted protein" evidence="1">
    <location>
        <begin position="33"/>
        <end position="174"/>
    </location>
</feature>
<evidence type="ECO:0000313" key="2">
    <source>
        <dbReference type="EMBL" id="PWD51261.1"/>
    </source>
</evidence>
<accession>A0A2U1ZWB3</accession>
<dbReference type="AlphaFoldDB" id="A0A2U1ZWB3"/>